<feature type="short sequence motif" description="Q motif" evidence="6">
    <location>
        <begin position="3"/>
        <end position="31"/>
    </location>
</feature>
<dbReference type="PROSITE" id="PS00039">
    <property type="entry name" value="DEAD_ATP_HELICASE"/>
    <property type="match status" value="1"/>
</dbReference>
<dbReference type="Pfam" id="PF00271">
    <property type="entry name" value="Helicase_C"/>
    <property type="match status" value="1"/>
</dbReference>
<dbReference type="Gene3D" id="3.40.50.300">
    <property type="entry name" value="P-loop containing nucleotide triphosphate hydrolases"/>
    <property type="match status" value="2"/>
</dbReference>
<accession>A0ABS1E2Q3</accession>
<dbReference type="InterPro" id="IPR027417">
    <property type="entry name" value="P-loop_NTPase"/>
</dbReference>
<dbReference type="CDD" id="cd18787">
    <property type="entry name" value="SF2_C_DEAD"/>
    <property type="match status" value="1"/>
</dbReference>
<dbReference type="InterPro" id="IPR011545">
    <property type="entry name" value="DEAD/DEAH_box_helicase_dom"/>
</dbReference>
<keyword evidence="2 7" id="KW-0378">Hydrolase</keyword>
<dbReference type="InterPro" id="IPR001650">
    <property type="entry name" value="Helicase_C-like"/>
</dbReference>
<dbReference type="InterPro" id="IPR000629">
    <property type="entry name" value="RNA-helicase_DEAD-box_CS"/>
</dbReference>
<feature type="domain" description="DEAD-box RNA helicase Q" evidence="11">
    <location>
        <begin position="3"/>
        <end position="31"/>
    </location>
</feature>
<evidence type="ECO:0000256" key="6">
    <source>
        <dbReference type="PROSITE-ProRule" id="PRU00552"/>
    </source>
</evidence>
<proteinExistence type="inferred from homology"/>
<keyword evidence="4 7" id="KW-0067">ATP-binding</keyword>
<evidence type="ECO:0000256" key="7">
    <source>
        <dbReference type="RuleBase" id="RU000492"/>
    </source>
</evidence>
<dbReference type="InterPro" id="IPR014001">
    <property type="entry name" value="Helicase_ATP-bd"/>
</dbReference>
<dbReference type="RefSeq" id="WP_200256639.1">
    <property type="nucleotide sequence ID" value="NZ_NRSH01000018.1"/>
</dbReference>
<dbReference type="PROSITE" id="PS51194">
    <property type="entry name" value="HELICASE_CTER"/>
    <property type="match status" value="1"/>
</dbReference>
<dbReference type="CDD" id="cd00268">
    <property type="entry name" value="DEADc"/>
    <property type="match status" value="1"/>
</dbReference>
<dbReference type="PANTHER" id="PTHR47959:SF13">
    <property type="entry name" value="ATP-DEPENDENT RNA HELICASE RHLE"/>
    <property type="match status" value="1"/>
</dbReference>
<dbReference type="InterPro" id="IPR014014">
    <property type="entry name" value="RNA_helicase_DEAD_Q_motif"/>
</dbReference>
<feature type="compositionally biased region" description="Low complexity" evidence="8">
    <location>
        <begin position="395"/>
        <end position="405"/>
    </location>
</feature>
<dbReference type="InterPro" id="IPR050079">
    <property type="entry name" value="DEAD_box_RNA_helicase"/>
</dbReference>
<keyword evidence="3 7" id="KW-0347">Helicase</keyword>
<reference evidence="12 13" key="1">
    <citation type="journal article" date="2020" name="Microorganisms">
        <title>Osmotic Adaptation and Compatible Solute Biosynthesis of Phototrophic Bacteria as Revealed from Genome Analyses.</title>
        <authorList>
            <person name="Imhoff J.F."/>
            <person name="Rahn T."/>
            <person name="Kunzel S."/>
            <person name="Keller A."/>
            <person name="Neulinger S.C."/>
        </authorList>
    </citation>
    <scope>NUCLEOTIDE SEQUENCE [LARGE SCALE GENOMIC DNA]</scope>
    <source>
        <strain evidence="12 13">DSM 15116</strain>
    </source>
</reference>
<feature type="domain" description="Helicase ATP-binding" evidence="9">
    <location>
        <begin position="34"/>
        <end position="210"/>
    </location>
</feature>
<name>A0ABS1E2Q3_9GAMM</name>
<dbReference type="Proteomes" id="UP000738126">
    <property type="component" value="Unassembled WGS sequence"/>
</dbReference>
<feature type="region of interest" description="Disordered" evidence="8">
    <location>
        <begin position="373"/>
        <end position="405"/>
    </location>
</feature>
<evidence type="ECO:0000256" key="2">
    <source>
        <dbReference type="ARBA" id="ARBA00022801"/>
    </source>
</evidence>
<dbReference type="SMART" id="SM00487">
    <property type="entry name" value="DEXDc"/>
    <property type="match status" value="1"/>
</dbReference>
<dbReference type="Pfam" id="PF00270">
    <property type="entry name" value="DEAD"/>
    <property type="match status" value="1"/>
</dbReference>
<dbReference type="GO" id="GO:0004386">
    <property type="term" value="F:helicase activity"/>
    <property type="evidence" value="ECO:0007669"/>
    <property type="project" value="UniProtKB-KW"/>
</dbReference>
<dbReference type="PROSITE" id="PS51192">
    <property type="entry name" value="HELICASE_ATP_BIND_1"/>
    <property type="match status" value="1"/>
</dbReference>
<gene>
    <name evidence="12" type="ORF">CKO13_02920</name>
</gene>
<evidence type="ECO:0000259" key="10">
    <source>
        <dbReference type="PROSITE" id="PS51194"/>
    </source>
</evidence>
<evidence type="ECO:0000259" key="11">
    <source>
        <dbReference type="PROSITE" id="PS51195"/>
    </source>
</evidence>
<dbReference type="PANTHER" id="PTHR47959">
    <property type="entry name" value="ATP-DEPENDENT RNA HELICASE RHLE-RELATED"/>
    <property type="match status" value="1"/>
</dbReference>
<organism evidence="12 13">
    <name type="scientific">Halorhodospira neutriphila</name>
    <dbReference type="NCBI Taxonomy" id="168379"/>
    <lineage>
        <taxon>Bacteria</taxon>
        <taxon>Pseudomonadati</taxon>
        <taxon>Pseudomonadota</taxon>
        <taxon>Gammaproteobacteria</taxon>
        <taxon>Chromatiales</taxon>
        <taxon>Ectothiorhodospiraceae</taxon>
        <taxon>Halorhodospira</taxon>
    </lineage>
</organism>
<evidence type="ECO:0000256" key="5">
    <source>
        <dbReference type="ARBA" id="ARBA00038437"/>
    </source>
</evidence>
<dbReference type="PROSITE" id="PS51195">
    <property type="entry name" value="Q_MOTIF"/>
    <property type="match status" value="1"/>
</dbReference>
<dbReference type="InterPro" id="IPR044742">
    <property type="entry name" value="DEAD/DEAH_RhlB"/>
</dbReference>
<comment type="similarity">
    <text evidence="5 7">Belongs to the DEAD box helicase family.</text>
</comment>
<evidence type="ECO:0000313" key="13">
    <source>
        <dbReference type="Proteomes" id="UP000738126"/>
    </source>
</evidence>
<dbReference type="SUPFAM" id="SSF52540">
    <property type="entry name" value="P-loop containing nucleoside triphosphate hydrolases"/>
    <property type="match status" value="1"/>
</dbReference>
<comment type="caution">
    <text evidence="12">The sequence shown here is derived from an EMBL/GenBank/DDBJ whole genome shotgun (WGS) entry which is preliminary data.</text>
</comment>
<protein>
    <submittedName>
        <fullName evidence="12">ATP-dependent RNA helicase RhlE</fullName>
    </submittedName>
</protein>
<dbReference type="SMART" id="SM00490">
    <property type="entry name" value="HELICc"/>
    <property type="match status" value="1"/>
</dbReference>
<dbReference type="EMBL" id="NRSH01000018">
    <property type="protein sequence ID" value="MBK1725988.1"/>
    <property type="molecule type" value="Genomic_DNA"/>
</dbReference>
<evidence type="ECO:0000256" key="8">
    <source>
        <dbReference type="SAM" id="MobiDB-lite"/>
    </source>
</evidence>
<evidence type="ECO:0000256" key="3">
    <source>
        <dbReference type="ARBA" id="ARBA00022806"/>
    </source>
</evidence>
<keyword evidence="1 7" id="KW-0547">Nucleotide-binding</keyword>
<feature type="domain" description="Helicase C-terminal" evidence="10">
    <location>
        <begin position="237"/>
        <end position="386"/>
    </location>
</feature>
<evidence type="ECO:0000256" key="4">
    <source>
        <dbReference type="ARBA" id="ARBA00022840"/>
    </source>
</evidence>
<sequence length="405" mass="43521">MTAPFTELGLDTELLRAVQEQGYATATPVQSQAIPAVLGGGDVMASAQTGTGKTAAFTLPLLQRLRNGSSGSNGQRRIRALVLAPTRELAAQVAESVHTYGRHLPLRATEIYGGAPMGKQTAALRRGVDIVVATPGRLIDHLDRGNLDLRDLELLVLDEADRMLDMGFKPAIERILRTVPTYRQTLLFSATFSGAVGKLARQFLEAPTVIEAGGANSAAEAVTQGAYYVDAGRKRALLSHLIDNGDWGQVLVFTRTKRGADRLAEQLERDGIRSQAIHGDKSQGQRGKALAAFKRRSVRALVATDVAARGLDIAGLPYVVNYDLPNNPEDYIHRIGRTGRAGDAGTALSLVAGEERGQFRAIQRLVQRDIPAHVAEGFEPAPQRSAGPRRDTSRRSSGARSGRRA</sequence>
<evidence type="ECO:0000313" key="12">
    <source>
        <dbReference type="EMBL" id="MBK1725988.1"/>
    </source>
</evidence>
<evidence type="ECO:0000256" key="1">
    <source>
        <dbReference type="ARBA" id="ARBA00022741"/>
    </source>
</evidence>
<keyword evidence="13" id="KW-1185">Reference proteome</keyword>
<evidence type="ECO:0000259" key="9">
    <source>
        <dbReference type="PROSITE" id="PS51192"/>
    </source>
</evidence>